<proteinExistence type="inferred from homology"/>
<dbReference type="InterPro" id="IPR000819">
    <property type="entry name" value="Peptidase_M17_C"/>
</dbReference>
<gene>
    <name evidence="6" type="ORF">MNBD_ALPHA05-676</name>
</gene>
<dbReference type="Gene3D" id="3.40.630.10">
    <property type="entry name" value="Zn peptidases"/>
    <property type="match status" value="1"/>
</dbReference>
<accession>A0A3B0T0Q1</accession>
<dbReference type="EC" id="3.4.11.23" evidence="6"/>
<dbReference type="CDD" id="cd00433">
    <property type="entry name" value="Peptidase_M17"/>
    <property type="match status" value="1"/>
</dbReference>
<dbReference type="GO" id="GO:0005737">
    <property type="term" value="C:cytoplasm"/>
    <property type="evidence" value="ECO:0007669"/>
    <property type="project" value="InterPro"/>
</dbReference>
<keyword evidence="4 6" id="KW-0378">Hydrolase</keyword>
<organism evidence="6">
    <name type="scientific">hydrothermal vent metagenome</name>
    <dbReference type="NCBI Taxonomy" id="652676"/>
    <lineage>
        <taxon>unclassified sequences</taxon>
        <taxon>metagenomes</taxon>
        <taxon>ecological metagenomes</taxon>
    </lineage>
</organism>
<dbReference type="PROSITE" id="PS00631">
    <property type="entry name" value="CYTOSOL_AP"/>
    <property type="match status" value="1"/>
</dbReference>
<dbReference type="PANTHER" id="PTHR11963:SF20">
    <property type="entry name" value="PEPTIDASE B"/>
    <property type="match status" value="1"/>
</dbReference>
<dbReference type="Pfam" id="PF00883">
    <property type="entry name" value="Peptidase_M17"/>
    <property type="match status" value="1"/>
</dbReference>
<sequence>MHTVKEGGLDAADLPDSLKQLAADNGFNGEAGAVLANKDGVLLGLGDGRDPFIAAAAADKLPKGDYSFAAWLNEDEAPLACLGWLMGGYRFDRYKSQRPAVARLIAPSGVDIDAVLRAGAAIGLVRDLVNTPAADMTPETLEAEARAISNEYGGTINVVTGADLLEQGFPMIHAVGRAAAVAPRLIDLAWGDPDAPKLTLVGKGVTFDSGGLNMKGAAGMALMKKDMGGAAHALALGRMIMAAGLKLRLRVLVAAVENAVAGNAYRPGDVLASRKGLSVEIGNTDAEGRLVLADALALGGEEDPDLMISLATLTGAARVALGPELAPFYCDDDDLAAALQAASTKLADPVWRMPLWRNYDAMLSSQIADVNHISGGAFAGSITAALFLRRFTPAGGAWMHFDLYAWRAKAAPGRPVGGEAQAIRALFEVLAARYPA</sequence>
<keyword evidence="2 6" id="KW-0031">Aminopeptidase</keyword>
<evidence type="ECO:0000313" key="6">
    <source>
        <dbReference type="EMBL" id="VAW06927.1"/>
    </source>
</evidence>
<dbReference type="GO" id="GO:0070006">
    <property type="term" value="F:metalloaminopeptidase activity"/>
    <property type="evidence" value="ECO:0007669"/>
    <property type="project" value="InterPro"/>
</dbReference>
<evidence type="ECO:0000256" key="3">
    <source>
        <dbReference type="ARBA" id="ARBA00022670"/>
    </source>
</evidence>
<dbReference type="InterPro" id="IPR048816">
    <property type="entry name" value="Peptidase_M17_N_1"/>
</dbReference>
<dbReference type="EMBL" id="UOEH01000548">
    <property type="protein sequence ID" value="VAW06927.1"/>
    <property type="molecule type" value="Genomic_DNA"/>
</dbReference>
<comment type="similarity">
    <text evidence="1">Belongs to the peptidase M17 family.</text>
</comment>
<protein>
    <submittedName>
        <fullName evidence="6">Peptidase B</fullName>
        <ecNumber evidence="6">3.4.11.23</ecNumber>
    </submittedName>
</protein>
<reference evidence="6" key="1">
    <citation type="submission" date="2018-06" db="EMBL/GenBank/DDBJ databases">
        <authorList>
            <person name="Zhirakovskaya E."/>
        </authorList>
    </citation>
    <scope>NUCLEOTIDE SEQUENCE</scope>
</reference>
<evidence type="ECO:0000256" key="1">
    <source>
        <dbReference type="ARBA" id="ARBA00009528"/>
    </source>
</evidence>
<dbReference type="SUPFAM" id="SSF53187">
    <property type="entry name" value="Zn-dependent exopeptidases"/>
    <property type="match status" value="1"/>
</dbReference>
<dbReference type="Pfam" id="PF21337">
    <property type="entry name" value="Peptidase_M17_N_1"/>
    <property type="match status" value="1"/>
</dbReference>
<dbReference type="GO" id="GO:0006508">
    <property type="term" value="P:proteolysis"/>
    <property type="evidence" value="ECO:0007669"/>
    <property type="project" value="UniProtKB-KW"/>
</dbReference>
<dbReference type="PRINTS" id="PR00481">
    <property type="entry name" value="LAMNOPPTDASE"/>
</dbReference>
<keyword evidence="3" id="KW-0645">Protease</keyword>
<feature type="domain" description="Cytosol aminopeptidase" evidence="5">
    <location>
        <begin position="283"/>
        <end position="290"/>
    </location>
</feature>
<dbReference type="PANTHER" id="PTHR11963">
    <property type="entry name" value="LEUCINE AMINOPEPTIDASE-RELATED"/>
    <property type="match status" value="1"/>
</dbReference>
<dbReference type="InterPro" id="IPR011356">
    <property type="entry name" value="Leucine_aapep/pepB"/>
</dbReference>
<dbReference type="InterPro" id="IPR043472">
    <property type="entry name" value="Macro_dom-like"/>
</dbReference>
<dbReference type="AlphaFoldDB" id="A0A3B0T0Q1"/>
<dbReference type="GO" id="GO:0030145">
    <property type="term" value="F:manganese ion binding"/>
    <property type="evidence" value="ECO:0007669"/>
    <property type="project" value="InterPro"/>
</dbReference>
<evidence type="ECO:0000256" key="4">
    <source>
        <dbReference type="ARBA" id="ARBA00022801"/>
    </source>
</evidence>
<name>A0A3B0T0Q1_9ZZZZ</name>
<evidence type="ECO:0000259" key="5">
    <source>
        <dbReference type="PROSITE" id="PS00631"/>
    </source>
</evidence>
<dbReference type="Gene3D" id="3.40.220.10">
    <property type="entry name" value="Leucine Aminopeptidase, subunit E, domain 1"/>
    <property type="match status" value="1"/>
</dbReference>
<evidence type="ECO:0000256" key="2">
    <source>
        <dbReference type="ARBA" id="ARBA00022438"/>
    </source>
</evidence>